<proteinExistence type="inferred from homology"/>
<evidence type="ECO:0000313" key="13">
    <source>
        <dbReference type="EMBL" id="QCI26559.1"/>
    </source>
</evidence>
<comment type="subunit">
    <text evidence="9 11">Homodimer. Heterotetramer of two MnmE and two MnmG subunits.</text>
</comment>
<dbReference type="GO" id="GO:0050660">
    <property type="term" value="F:flavin adenine dinucleotide binding"/>
    <property type="evidence" value="ECO:0007669"/>
    <property type="project" value="UniProtKB-UniRule"/>
</dbReference>
<dbReference type="FunFam" id="3.50.50.60:FF:000002">
    <property type="entry name" value="tRNA uridine 5-carboxymethylaminomethyl modification enzyme MnmG"/>
    <property type="match status" value="1"/>
</dbReference>
<dbReference type="GO" id="GO:0002098">
    <property type="term" value="P:tRNA wobble uridine modification"/>
    <property type="evidence" value="ECO:0007669"/>
    <property type="project" value="InterPro"/>
</dbReference>
<dbReference type="PROSITE" id="PS01281">
    <property type="entry name" value="GIDA_2"/>
    <property type="match status" value="1"/>
</dbReference>
<evidence type="ECO:0000256" key="9">
    <source>
        <dbReference type="ARBA" id="ARBA00025948"/>
    </source>
</evidence>
<dbReference type="Pfam" id="PF21680">
    <property type="entry name" value="GIDA_C_1st"/>
    <property type="match status" value="1"/>
</dbReference>
<evidence type="ECO:0000256" key="3">
    <source>
        <dbReference type="ARBA" id="ARBA00007653"/>
    </source>
</evidence>
<evidence type="ECO:0000256" key="4">
    <source>
        <dbReference type="ARBA" id="ARBA00020461"/>
    </source>
</evidence>
<keyword evidence="8 11" id="KW-0520">NAD</keyword>
<dbReference type="InterPro" id="IPR004416">
    <property type="entry name" value="MnmG"/>
</dbReference>
<dbReference type="PANTHER" id="PTHR11806">
    <property type="entry name" value="GLUCOSE INHIBITED DIVISION PROTEIN A"/>
    <property type="match status" value="1"/>
</dbReference>
<dbReference type="InterPro" id="IPR002218">
    <property type="entry name" value="MnmG-rel"/>
</dbReference>
<dbReference type="InterPro" id="IPR020595">
    <property type="entry name" value="MnmG-rel_CS"/>
</dbReference>
<dbReference type="PROSITE" id="PS01280">
    <property type="entry name" value="GIDA_1"/>
    <property type="match status" value="1"/>
</dbReference>
<accession>A0A4D6YAX4</accession>
<evidence type="ECO:0000259" key="12">
    <source>
        <dbReference type="SMART" id="SM01228"/>
    </source>
</evidence>
<dbReference type="RefSeq" id="WP_158352986.1">
    <property type="nucleotide sequence ID" value="NZ_CP034852.1"/>
</dbReference>
<dbReference type="AlphaFoldDB" id="A0A4D6YAX4"/>
<dbReference type="Gene3D" id="3.50.50.60">
    <property type="entry name" value="FAD/NAD(P)-binding domain"/>
    <property type="match status" value="2"/>
</dbReference>
<feature type="domain" description="tRNA uridine 5-carboxymethylaminomethyl modification enzyme C-terminal subdomain" evidence="12">
    <location>
        <begin position="544"/>
        <end position="615"/>
    </location>
</feature>
<dbReference type="Gene3D" id="1.10.10.1800">
    <property type="entry name" value="tRNA uridine 5-carboxymethylaminomethyl modification enzyme MnmG/GidA"/>
    <property type="match status" value="1"/>
</dbReference>
<evidence type="ECO:0000256" key="8">
    <source>
        <dbReference type="ARBA" id="ARBA00023027"/>
    </source>
</evidence>
<protein>
    <recommendedName>
        <fullName evidence="4 11">tRNA uridine 5-carboxymethylaminomethyl modification enzyme MnmG</fullName>
    </recommendedName>
    <alternativeName>
        <fullName evidence="10 11">Glucose-inhibited division protein A</fullName>
    </alternativeName>
</protein>
<name>A0A4D6YAX4_9GAMM</name>
<dbReference type="EMBL" id="CP034852">
    <property type="protein sequence ID" value="QCI26559.1"/>
    <property type="molecule type" value="Genomic_DNA"/>
</dbReference>
<dbReference type="Pfam" id="PF01134">
    <property type="entry name" value="GIDA"/>
    <property type="match status" value="1"/>
</dbReference>
<dbReference type="InterPro" id="IPR049312">
    <property type="entry name" value="GIDA_C_N"/>
</dbReference>
<dbReference type="OrthoDB" id="9815560at2"/>
<dbReference type="PANTHER" id="PTHR11806:SF0">
    <property type="entry name" value="PROTEIN MTO1 HOMOLOG, MITOCHONDRIAL"/>
    <property type="match status" value="1"/>
</dbReference>
<keyword evidence="6 11" id="KW-0819">tRNA processing</keyword>
<comment type="function">
    <text evidence="2 11">NAD-binding protein involved in the addition of a carboxymethylaminomethyl (cmnm) group at the wobble position (U34) of certain tRNAs, forming tRNA-cmnm(5)s(2)U34.</text>
</comment>
<comment type="cofactor">
    <cofactor evidence="1 11">
        <name>FAD</name>
        <dbReference type="ChEBI" id="CHEBI:57692"/>
    </cofactor>
</comment>
<dbReference type="SUPFAM" id="SSF51905">
    <property type="entry name" value="FAD/NAD(P)-binding domain"/>
    <property type="match status" value="1"/>
</dbReference>
<evidence type="ECO:0000256" key="6">
    <source>
        <dbReference type="ARBA" id="ARBA00022694"/>
    </source>
</evidence>
<evidence type="ECO:0000256" key="1">
    <source>
        <dbReference type="ARBA" id="ARBA00001974"/>
    </source>
</evidence>
<reference evidence="13 14" key="2">
    <citation type="submission" date="2019-05" db="EMBL/GenBank/DDBJ databases">
        <title>Genome evolution of the obligate endosymbiont Buchnera aphidicola.</title>
        <authorList>
            <person name="Moran N.A."/>
        </authorList>
    </citation>
    <scope>NUCLEOTIDE SEQUENCE [LARGE SCALE GENOMIC DNA]</scope>
    <source>
        <strain evidence="13 14">Tca</strain>
    </source>
</reference>
<sequence length="628" mass="71261">MMMLKNFQVIVIGGGHAGTEASMASARMGYSTLLLTQKKSTIGALSCNPSIGGIGKSHLVKEIDALGGMMASVADLSGIQLKILNTRKGVAVRSTRAQVDRVLYAKSIKKILNNQNNLTIIEHEVERLIIKNGIIKGVITKKDHQHFYSKSVIIATGTFLGGKIYEGTKIIQGGRKGDTSSEILAQQLKELPLNIKRLKTGTPPRLYKPSINYEKLQPQYGDFPLPFFSFIKKKIYRPQQIPCFLTYTNEKTHEIIQNNITKSAVFNGNIIGIGPRYCPSIEDKVMRFPDKNRHQIFLEPEGLNSFLVYPNGISTSFPISIQKKIIQSINGLHQAQIIQPGYAVEYDFLNPKDLKLTLESKYISGLFFAGQVNGTTGYEEAASQGLLAGINAALNVESKEPWFPRRDQAYLGVMIDDLCTHGTTEPYRIFTSRAEYRLSLRENNADIRLTHIGKKLNLINEIRWNRYIEKTKNIQFQTHVLKKTILKKTDFKMLKTKNITLSKCTSYLDLLKRPNFTYLNIEPLALFKQKKIDLEALEEVETMVKYHGYILRQQKEIQKKIYSEHFKLPNHFNYQNIKGLSNEVINKLNKTQPYSLGQASRIEGITPAAISILIIYFKKIFLQKENIY</sequence>
<dbReference type="GO" id="GO:0030488">
    <property type="term" value="P:tRNA methylation"/>
    <property type="evidence" value="ECO:0007669"/>
    <property type="project" value="TreeGrafter"/>
</dbReference>
<keyword evidence="11" id="KW-0963">Cytoplasm</keyword>
<keyword evidence="5 11" id="KW-0285">Flavoprotein</keyword>
<feature type="binding site" evidence="11">
    <location>
        <position position="125"/>
    </location>
    <ligand>
        <name>FAD</name>
        <dbReference type="ChEBI" id="CHEBI:57692"/>
    </ligand>
</feature>
<dbReference type="InterPro" id="IPR047001">
    <property type="entry name" value="MnmG_C_subdom"/>
</dbReference>
<dbReference type="GO" id="GO:0005829">
    <property type="term" value="C:cytosol"/>
    <property type="evidence" value="ECO:0007669"/>
    <property type="project" value="TreeGrafter"/>
</dbReference>
<dbReference type="SMART" id="SM01228">
    <property type="entry name" value="GIDA_assoc_3"/>
    <property type="match status" value="1"/>
</dbReference>
<dbReference type="NCBIfam" id="TIGR00136">
    <property type="entry name" value="mnmG_gidA"/>
    <property type="match status" value="1"/>
</dbReference>
<organism evidence="13 14">
    <name type="scientific">Buchnera aphidicola</name>
    <name type="common">Thelaxes californica</name>
    <dbReference type="NCBI Taxonomy" id="1315998"/>
    <lineage>
        <taxon>Bacteria</taxon>
        <taxon>Pseudomonadati</taxon>
        <taxon>Pseudomonadota</taxon>
        <taxon>Gammaproteobacteria</taxon>
        <taxon>Enterobacterales</taxon>
        <taxon>Erwiniaceae</taxon>
        <taxon>Buchnera</taxon>
    </lineage>
</organism>
<keyword evidence="14" id="KW-1185">Reference proteome</keyword>
<feature type="binding site" evidence="11">
    <location>
        <position position="371"/>
    </location>
    <ligand>
        <name>FAD</name>
        <dbReference type="ChEBI" id="CHEBI:57692"/>
    </ligand>
</feature>
<dbReference type="Pfam" id="PF13932">
    <property type="entry name" value="SAM_GIDA_C"/>
    <property type="match status" value="1"/>
</dbReference>
<evidence type="ECO:0000256" key="11">
    <source>
        <dbReference type="HAMAP-Rule" id="MF_00129"/>
    </source>
</evidence>
<feature type="binding site" evidence="11">
    <location>
        <begin position="13"/>
        <end position="18"/>
    </location>
    <ligand>
        <name>FAD</name>
        <dbReference type="ChEBI" id="CHEBI:57692"/>
    </ligand>
</feature>
<dbReference type="InterPro" id="IPR044920">
    <property type="entry name" value="MnmG_C_subdom_sf"/>
</dbReference>
<comment type="subcellular location">
    <subcellularLocation>
        <location evidence="11">Cytoplasm</location>
    </subcellularLocation>
</comment>
<dbReference type="Proteomes" id="UP000298782">
    <property type="component" value="Chromosome"/>
</dbReference>
<keyword evidence="7 11" id="KW-0274">FAD</keyword>
<feature type="binding site" evidence="11">
    <location>
        <position position="181"/>
    </location>
    <ligand>
        <name>FAD</name>
        <dbReference type="ChEBI" id="CHEBI:57692"/>
    </ligand>
</feature>
<evidence type="ECO:0000256" key="5">
    <source>
        <dbReference type="ARBA" id="ARBA00022630"/>
    </source>
</evidence>
<evidence type="ECO:0000313" key="14">
    <source>
        <dbReference type="Proteomes" id="UP000298782"/>
    </source>
</evidence>
<gene>
    <name evidence="11 13" type="primary">mnmG</name>
    <name evidence="11" type="synonym">gidA</name>
    <name evidence="13" type="ORF">D9V80_00005</name>
</gene>
<evidence type="ECO:0000256" key="10">
    <source>
        <dbReference type="ARBA" id="ARBA00031800"/>
    </source>
</evidence>
<dbReference type="InterPro" id="IPR026904">
    <property type="entry name" value="MnmG_C"/>
</dbReference>
<feature type="binding site" evidence="11">
    <location>
        <begin position="274"/>
        <end position="288"/>
    </location>
    <ligand>
        <name>NAD(+)</name>
        <dbReference type="ChEBI" id="CHEBI:57540"/>
    </ligand>
</feature>
<evidence type="ECO:0000256" key="2">
    <source>
        <dbReference type="ARBA" id="ARBA00003717"/>
    </source>
</evidence>
<evidence type="ECO:0000256" key="7">
    <source>
        <dbReference type="ARBA" id="ARBA00022827"/>
    </source>
</evidence>
<dbReference type="Gene3D" id="1.10.150.570">
    <property type="entry name" value="GidA associated domain, C-terminal subdomain"/>
    <property type="match status" value="1"/>
</dbReference>
<comment type="similarity">
    <text evidence="3 11">Belongs to the MnmG family.</text>
</comment>
<reference evidence="13 14" key="1">
    <citation type="submission" date="2018-12" db="EMBL/GenBank/DDBJ databases">
        <authorList>
            <person name="Chong R.A."/>
        </authorList>
    </citation>
    <scope>NUCLEOTIDE SEQUENCE [LARGE SCALE GENOMIC DNA]</scope>
    <source>
        <strain evidence="13 14">Tca</strain>
    </source>
</reference>
<dbReference type="InterPro" id="IPR036188">
    <property type="entry name" value="FAD/NAD-bd_sf"/>
</dbReference>
<dbReference type="HAMAP" id="MF_00129">
    <property type="entry name" value="MnmG_GidA"/>
    <property type="match status" value="1"/>
</dbReference>
<dbReference type="InterPro" id="IPR040131">
    <property type="entry name" value="MnmG_N"/>
</dbReference>
<dbReference type="FunFam" id="1.10.150.570:FF:000001">
    <property type="entry name" value="tRNA uridine 5-carboxymethylaminomethyl modification enzyme MnmG"/>
    <property type="match status" value="1"/>
</dbReference>